<evidence type="ECO:0000313" key="1">
    <source>
        <dbReference type="EMBL" id="DAF85323.1"/>
    </source>
</evidence>
<name>A0A8S5TT06_9CAUD</name>
<organism evidence="1">
    <name type="scientific">CrAss-like virus sp. ct3KQ27</name>
    <dbReference type="NCBI Taxonomy" id="2825834"/>
    <lineage>
        <taxon>Viruses</taxon>
        <taxon>Duplodnaviria</taxon>
        <taxon>Heunggongvirae</taxon>
        <taxon>Uroviricota</taxon>
        <taxon>Caudoviricetes</taxon>
        <taxon>Crassvirales</taxon>
    </lineage>
</organism>
<reference evidence="1" key="1">
    <citation type="journal article" date="2021" name="Proc. Natl. Acad. Sci. U.S.A.">
        <title>A Catalog of Tens of Thousands of Viruses from Human Metagenomes Reveals Hidden Associations with Chronic Diseases.</title>
        <authorList>
            <person name="Tisza M.J."/>
            <person name="Buck C.B."/>
        </authorList>
    </citation>
    <scope>NUCLEOTIDE SEQUENCE</scope>
    <source>
        <strain evidence="1">Ct3KQ27</strain>
    </source>
</reference>
<accession>A0A8S5TT06</accession>
<sequence>MKDSLVYQIPKDFFSYAPKITSLVETFQGLAFIPNTNLTVFGVLTKALDIRCIMQSCIWGKNDVTWNISGIFGTNTIARISGAFSMKDLKIDSNKILGVSVLEYRNMSIPNSTTMGSNFGTNSTKIPSPIATGYVYYLWEDKANDTLIDNSNNNYSA</sequence>
<proteinExistence type="predicted"/>
<protein>
    <submittedName>
        <fullName evidence="1">Uncharacterized protein</fullName>
    </submittedName>
</protein>
<dbReference type="EMBL" id="BK015923">
    <property type="protein sequence ID" value="DAF85323.1"/>
    <property type="molecule type" value="Genomic_DNA"/>
</dbReference>